<dbReference type="REBASE" id="691762">
    <property type="entry name" value="Ima19957ORF9405P"/>
</dbReference>
<keyword evidence="3" id="KW-0547">Nucleotide-binding</keyword>
<dbReference type="KEGG" id="ima:PO878_09410"/>
<proteinExistence type="predicted"/>
<evidence type="ECO:0000259" key="1">
    <source>
        <dbReference type="Pfam" id="PF04851"/>
    </source>
</evidence>
<keyword evidence="3" id="KW-0378">Hydrolase</keyword>
<dbReference type="EMBL" id="CP116942">
    <property type="protein sequence ID" value="WCO68940.1"/>
    <property type="molecule type" value="Genomic_DNA"/>
</dbReference>
<keyword evidence="4" id="KW-1185">Reference proteome</keyword>
<dbReference type="GO" id="GO:0004386">
    <property type="term" value="F:helicase activity"/>
    <property type="evidence" value="ECO:0007669"/>
    <property type="project" value="UniProtKB-KW"/>
</dbReference>
<dbReference type="GO" id="GO:0015668">
    <property type="term" value="F:type III site-specific deoxyribonuclease activity"/>
    <property type="evidence" value="ECO:0007669"/>
    <property type="project" value="InterPro"/>
</dbReference>
<dbReference type="SUPFAM" id="SSF52540">
    <property type="entry name" value="P-loop containing nucleoside triphosphate hydrolases"/>
    <property type="match status" value="1"/>
</dbReference>
<dbReference type="InterPro" id="IPR045572">
    <property type="entry name" value="RE_endonuc_C"/>
</dbReference>
<keyword evidence="3" id="KW-0347">Helicase</keyword>
<sequence length="992" mass="110185">MTIRLKFDAGLGYQRGAIASVVDLFRGLPLADAPFALPSTAGSQLHLAELGVSNPVPDDQEAFEASVLSNLRAVQASNGLDESAALDGMHFSVEMETGTGKTYVYLRTIMELHRTHGFTKFVIVVPSIAIREGVMASIGGLRDHLTDLYLEPFDVALYDSKHLGRVRQFATSTSIQILVMNIQAFQRDVEEEGSEAKANVINRAQDRLSGRRPVEFVQATHPVVIIDEPQKMESEKSAAAIDRLQPLCTLRYSATHKKPYNRAYRLGPIEAYDLNLVKRIEVASVVADDNPNAAFARLLGVDAANQRARLALNVGIGGKVTQRKKWVKVGADLSHLSGGRQEYAEGWRVADISFRPGAEAVDFANGQEVTLDVAVGAFDTDVRRAQVVETVRQHLDKEKALAAQGVKVLSLFFVDKVADYRAIDENGSRTLGPVGEWFEEAYAEHAARPRYASLGLPPVENVHDGYFSVDKKGATKDTRGESALDVDTYDLIMRDKERLLSPDEPLRFIFSHSALREGWDNPNVFQICTLSGARSTDRKRQEIGRGLRLPVGPDGGRIHDPRTNRLTVVANEAYEEFARTLQTEYEEDTGIRFGVVERSAFRRLALPSGDPLVPHAEIGSETSAELWEHLRTAGYLADDGTVTPAFRPQDDDFRLDVPDHLAAIRSDITDAISRHVFTNRVKDARARKRIGFRKQVTLDPDFKELWDKISQRTRYRVSLSSADLVEAAAQDIADAIERTPIGPPKVRVKTVEVGHSHAGLSTDTIIDQRSYETAAPLVLPDLLADLQNATDLTRPTLVAILRRSGRLGDFPVNPQDFTTLVTSRINAALHSQMVDGLTYEPVAGHRWDMLRLEQEAGEELERYASNLYEVQNQAKTPFDHVELDSDGERRFAKALDDNSRVKLFVKLPRWFTVDTPIGAYNPDWAIVLDDSGGHATVHLVRETKSTADPSKRRPDENTKVECARRHFEAIGVDYDVETDFDAMLDRLDGVST</sequence>
<dbReference type="InterPro" id="IPR050742">
    <property type="entry name" value="Helicase_Restrict-Modif_Enz"/>
</dbReference>
<dbReference type="PANTHER" id="PTHR47396">
    <property type="entry name" value="TYPE I RESTRICTION ENZYME ECOKI R PROTEIN"/>
    <property type="match status" value="1"/>
</dbReference>
<dbReference type="GO" id="GO:0003677">
    <property type="term" value="F:DNA binding"/>
    <property type="evidence" value="ECO:0007669"/>
    <property type="project" value="InterPro"/>
</dbReference>
<accession>A0AAE9Y8X6</accession>
<dbReference type="Pfam" id="PF19778">
    <property type="entry name" value="RE_endonuc"/>
    <property type="match status" value="1"/>
</dbReference>
<feature type="domain" description="Helicase/UvrB N-terminal" evidence="1">
    <location>
        <begin position="87"/>
        <end position="257"/>
    </location>
</feature>
<evidence type="ECO:0000313" key="4">
    <source>
        <dbReference type="Proteomes" id="UP001216390"/>
    </source>
</evidence>
<dbReference type="Proteomes" id="UP001216390">
    <property type="component" value="Chromosome"/>
</dbReference>
<dbReference type="CDD" id="cd18785">
    <property type="entry name" value="SF2_C"/>
    <property type="match status" value="1"/>
</dbReference>
<dbReference type="PANTHER" id="PTHR47396:SF1">
    <property type="entry name" value="ATP-DEPENDENT HELICASE IRC3-RELATED"/>
    <property type="match status" value="1"/>
</dbReference>
<dbReference type="Pfam" id="PF04851">
    <property type="entry name" value="ResIII"/>
    <property type="match status" value="1"/>
</dbReference>
<reference evidence="3" key="1">
    <citation type="submission" date="2023-01" db="EMBL/GenBank/DDBJ databases">
        <title>The diversity of Class Acidimicrobiia in South China Sea sediment environments and the proposal of Iamia marina sp. nov., a novel species of the genus Iamia.</title>
        <authorList>
            <person name="He Y."/>
            <person name="Tian X."/>
        </authorList>
    </citation>
    <scope>NUCLEOTIDE SEQUENCE</scope>
    <source>
        <strain evidence="3">DSM 19957</strain>
    </source>
</reference>
<organism evidence="3 4">
    <name type="scientific">Iamia majanohamensis</name>
    <dbReference type="NCBI Taxonomy" id="467976"/>
    <lineage>
        <taxon>Bacteria</taxon>
        <taxon>Bacillati</taxon>
        <taxon>Actinomycetota</taxon>
        <taxon>Acidimicrobiia</taxon>
        <taxon>Acidimicrobiales</taxon>
        <taxon>Iamiaceae</taxon>
        <taxon>Iamia</taxon>
    </lineage>
</organism>
<evidence type="ECO:0000313" key="3">
    <source>
        <dbReference type="EMBL" id="WCO68940.1"/>
    </source>
</evidence>
<dbReference type="Gene3D" id="3.40.50.300">
    <property type="entry name" value="P-loop containing nucleotide triphosphate hydrolases"/>
    <property type="match status" value="2"/>
</dbReference>
<dbReference type="GO" id="GO:0005829">
    <property type="term" value="C:cytosol"/>
    <property type="evidence" value="ECO:0007669"/>
    <property type="project" value="TreeGrafter"/>
</dbReference>
<gene>
    <name evidence="3" type="ORF">PO878_09410</name>
</gene>
<dbReference type="GO" id="GO:0005524">
    <property type="term" value="F:ATP binding"/>
    <property type="evidence" value="ECO:0007669"/>
    <property type="project" value="InterPro"/>
</dbReference>
<dbReference type="InterPro" id="IPR027417">
    <property type="entry name" value="P-loop_NTPase"/>
</dbReference>
<feature type="domain" description="Type III restriction enzyme C-terminal endonuclease" evidence="2">
    <location>
        <begin position="875"/>
        <end position="977"/>
    </location>
</feature>
<protein>
    <submittedName>
        <fullName evidence="3">DEAD/DEAH box helicase family protein</fullName>
    </submittedName>
</protein>
<dbReference type="InterPro" id="IPR006935">
    <property type="entry name" value="Helicase/UvrB_N"/>
</dbReference>
<name>A0AAE9Y8X6_9ACTN</name>
<dbReference type="AlphaFoldDB" id="A0AAE9Y8X6"/>
<evidence type="ECO:0000259" key="2">
    <source>
        <dbReference type="Pfam" id="PF19778"/>
    </source>
</evidence>
<keyword evidence="3" id="KW-0067">ATP-binding</keyword>
<dbReference type="RefSeq" id="WP_272738454.1">
    <property type="nucleotide sequence ID" value="NZ_CP116942.1"/>
</dbReference>